<evidence type="ECO:0000313" key="1">
    <source>
        <dbReference type="EMBL" id="JAH30405.1"/>
    </source>
</evidence>
<name>A0A0E9RPS6_ANGAN</name>
<reference evidence="1" key="1">
    <citation type="submission" date="2014-11" db="EMBL/GenBank/DDBJ databases">
        <authorList>
            <person name="Amaro Gonzalez C."/>
        </authorList>
    </citation>
    <scope>NUCLEOTIDE SEQUENCE</scope>
</reference>
<reference evidence="1" key="2">
    <citation type="journal article" date="2015" name="Fish Shellfish Immunol.">
        <title>Early steps in the European eel (Anguilla anguilla)-Vibrio vulnificus interaction in the gills: Role of the RtxA13 toxin.</title>
        <authorList>
            <person name="Callol A."/>
            <person name="Pajuelo D."/>
            <person name="Ebbesson L."/>
            <person name="Teles M."/>
            <person name="MacKenzie S."/>
            <person name="Amaro C."/>
        </authorList>
    </citation>
    <scope>NUCLEOTIDE SEQUENCE</scope>
</reference>
<protein>
    <submittedName>
        <fullName evidence="1">Uncharacterized protein</fullName>
    </submittedName>
</protein>
<dbReference type="AlphaFoldDB" id="A0A0E9RPS6"/>
<accession>A0A0E9RPS6</accession>
<dbReference type="EMBL" id="GBXM01078172">
    <property type="protein sequence ID" value="JAH30405.1"/>
    <property type="molecule type" value="Transcribed_RNA"/>
</dbReference>
<proteinExistence type="predicted"/>
<organism evidence="1">
    <name type="scientific">Anguilla anguilla</name>
    <name type="common">European freshwater eel</name>
    <name type="synonym">Muraena anguilla</name>
    <dbReference type="NCBI Taxonomy" id="7936"/>
    <lineage>
        <taxon>Eukaryota</taxon>
        <taxon>Metazoa</taxon>
        <taxon>Chordata</taxon>
        <taxon>Craniata</taxon>
        <taxon>Vertebrata</taxon>
        <taxon>Euteleostomi</taxon>
        <taxon>Actinopterygii</taxon>
        <taxon>Neopterygii</taxon>
        <taxon>Teleostei</taxon>
        <taxon>Anguilliformes</taxon>
        <taxon>Anguillidae</taxon>
        <taxon>Anguilla</taxon>
    </lineage>
</organism>
<sequence>MQFYFIKIRSAVCFHHHADSYSGLCL</sequence>